<feature type="transmembrane region" description="Helical" evidence="6">
    <location>
        <begin position="330"/>
        <end position="347"/>
    </location>
</feature>
<evidence type="ECO:0000256" key="1">
    <source>
        <dbReference type="ARBA" id="ARBA00004651"/>
    </source>
</evidence>
<evidence type="ECO:0000256" key="5">
    <source>
        <dbReference type="ARBA" id="ARBA00023136"/>
    </source>
</evidence>
<comment type="subcellular location">
    <subcellularLocation>
        <location evidence="1">Cell membrane</location>
        <topology evidence="1">Multi-pass membrane protein</topology>
    </subcellularLocation>
</comment>
<evidence type="ECO:0000256" key="3">
    <source>
        <dbReference type="ARBA" id="ARBA00022692"/>
    </source>
</evidence>
<dbReference type="GO" id="GO:0005886">
    <property type="term" value="C:plasma membrane"/>
    <property type="evidence" value="ECO:0007669"/>
    <property type="project" value="UniProtKB-SubCell"/>
</dbReference>
<feature type="transmembrane region" description="Helical" evidence="6">
    <location>
        <begin position="420"/>
        <end position="440"/>
    </location>
</feature>
<dbReference type="PANTHER" id="PTHR30250:SF11">
    <property type="entry name" value="O-ANTIGEN TRANSPORTER-RELATED"/>
    <property type="match status" value="1"/>
</dbReference>
<dbReference type="InterPro" id="IPR050833">
    <property type="entry name" value="Poly_Biosynth_Transport"/>
</dbReference>
<feature type="transmembrane region" description="Helical" evidence="6">
    <location>
        <begin position="214"/>
        <end position="236"/>
    </location>
</feature>
<feature type="transmembrane region" description="Helical" evidence="6">
    <location>
        <begin position="115"/>
        <end position="133"/>
    </location>
</feature>
<sequence length="480" mass="51026">MTNSGKNLVRKDLLLTLAASASLAFVLIVFNALAARLLGKEAFGILQTARNLAVLFVPVVTFSLAIALPRYMAEQDDKHGHVAAAGQIFIAILGITAAIAAALMVFPVLPTPQQMLVPFVFAICVTMAAVRLVESVLRGHRKIGLAAFVKGPVNGAVHIFAFVVMLLIPTWQFAAFGLIGGYAIAVVCGAILILRLRQPATSGTLTDIRRRLLVFGAGRTPGGVLKSLVFGVPFAVLSAKGAFEAAAVYAIGLYFIRIAEAIITGISPSIVFQSARIKKDEGEVKLSEFVNALLEGAVTMSIALLIFLLVWHVDIVTFLFGQGYENDMDLIALLAIALVPQCVFVVLRSVVDVTHDLPINTGVVAVAVIVQLLCLYIFSDSYPIGHVVTMATLIALFVIMAGTLLAAFPVLRLVTSRGEWAKIGATLVFLALVNSISAMLTAGIGAVVLVGVLNAAILIGSVVGLRHRWFFRLFSNRGAR</sequence>
<feature type="transmembrane region" description="Helical" evidence="6">
    <location>
        <begin position="88"/>
        <end position="109"/>
    </location>
</feature>
<dbReference type="RefSeq" id="WP_342075678.1">
    <property type="nucleotide sequence ID" value="NZ_CP151767.2"/>
</dbReference>
<evidence type="ECO:0000313" key="7">
    <source>
        <dbReference type="EMBL" id="WZU66353.1"/>
    </source>
</evidence>
<dbReference type="AlphaFoldDB" id="A0AAN0MB07"/>
<feature type="transmembrane region" description="Helical" evidence="6">
    <location>
        <begin position="50"/>
        <end position="68"/>
    </location>
</feature>
<keyword evidence="8" id="KW-1185">Reference proteome</keyword>
<feature type="transmembrane region" description="Helical" evidence="6">
    <location>
        <begin position="292"/>
        <end position="310"/>
    </location>
</feature>
<keyword evidence="2" id="KW-1003">Cell membrane</keyword>
<gene>
    <name evidence="7" type="ORF">AABB31_14965</name>
</gene>
<evidence type="ECO:0000256" key="4">
    <source>
        <dbReference type="ARBA" id="ARBA00022989"/>
    </source>
</evidence>
<feature type="transmembrane region" description="Helical" evidence="6">
    <location>
        <begin position="145"/>
        <end position="168"/>
    </location>
</feature>
<feature type="transmembrane region" description="Helical" evidence="6">
    <location>
        <begin position="384"/>
        <end position="408"/>
    </location>
</feature>
<evidence type="ECO:0000256" key="2">
    <source>
        <dbReference type="ARBA" id="ARBA00022475"/>
    </source>
</evidence>
<feature type="transmembrane region" description="Helical" evidence="6">
    <location>
        <begin position="446"/>
        <end position="465"/>
    </location>
</feature>
<evidence type="ECO:0000256" key="6">
    <source>
        <dbReference type="SAM" id="Phobius"/>
    </source>
</evidence>
<protein>
    <submittedName>
        <fullName evidence="7">Lipopolysaccharide biosynthesis protein</fullName>
    </submittedName>
</protein>
<keyword evidence="5 6" id="KW-0472">Membrane</keyword>
<evidence type="ECO:0000313" key="8">
    <source>
        <dbReference type="Proteomes" id="UP001470809"/>
    </source>
</evidence>
<name>A0AAN0MB07_9RHOB</name>
<proteinExistence type="predicted"/>
<dbReference type="PANTHER" id="PTHR30250">
    <property type="entry name" value="PST FAMILY PREDICTED COLANIC ACID TRANSPORTER"/>
    <property type="match status" value="1"/>
</dbReference>
<keyword evidence="3 6" id="KW-0812">Transmembrane</keyword>
<feature type="transmembrane region" description="Helical" evidence="6">
    <location>
        <begin position="359"/>
        <end position="378"/>
    </location>
</feature>
<organism evidence="7 8">
    <name type="scientific">Yoonia rhodophyticola</name>
    <dbReference type="NCBI Taxonomy" id="3137370"/>
    <lineage>
        <taxon>Bacteria</taxon>
        <taxon>Pseudomonadati</taxon>
        <taxon>Pseudomonadota</taxon>
        <taxon>Alphaproteobacteria</taxon>
        <taxon>Rhodobacterales</taxon>
        <taxon>Paracoccaceae</taxon>
        <taxon>Yoonia</taxon>
    </lineage>
</organism>
<reference evidence="7 8" key="2">
    <citation type="submission" date="2024-08" db="EMBL/GenBank/DDBJ databases">
        <title>Phylogenomic analyses of a clade within the roseobacter group suggest taxonomic reassignments of species of the genera Aestuariivita, Citreicella, Loktanella, Nautella, Pelagibaca, Ruegeria, Thalassobius, Thiobacimonas and Tropicibacter, and the proposal o.</title>
        <authorList>
            <person name="Jeon C.O."/>
        </authorList>
    </citation>
    <scope>NUCLEOTIDE SEQUENCE [LARGE SCALE GENOMIC DNA]</scope>
    <source>
        <strain evidence="7 8">SS1-5</strain>
    </source>
</reference>
<feature type="transmembrane region" description="Helical" evidence="6">
    <location>
        <begin position="174"/>
        <end position="194"/>
    </location>
</feature>
<keyword evidence="4 6" id="KW-1133">Transmembrane helix</keyword>
<dbReference type="KEGG" id="yrh:AABB31_14965"/>
<feature type="transmembrane region" description="Helical" evidence="6">
    <location>
        <begin position="248"/>
        <end position="272"/>
    </location>
</feature>
<dbReference type="Proteomes" id="UP001470809">
    <property type="component" value="Chromosome"/>
</dbReference>
<dbReference type="EMBL" id="CP151767">
    <property type="protein sequence ID" value="WZU66353.1"/>
    <property type="molecule type" value="Genomic_DNA"/>
</dbReference>
<accession>A0AAN0MB07</accession>
<reference evidence="8" key="1">
    <citation type="submission" date="2024-04" db="EMBL/GenBank/DDBJ databases">
        <title>Phylogenomic analyses of a clade within the roseobacter group suggest taxonomic reassignments of species of the genera Aestuariivita, Citreicella, Loktanella, Nautella, Pelagibaca, Ruegeria, Thalassobius, Thiobacimonas and Tropicibacter, and the proposal o.</title>
        <authorList>
            <person name="Jeon C.O."/>
        </authorList>
    </citation>
    <scope>NUCLEOTIDE SEQUENCE [LARGE SCALE GENOMIC DNA]</scope>
    <source>
        <strain evidence="8">SS1-5</strain>
    </source>
</reference>